<evidence type="ECO:0000313" key="3">
    <source>
        <dbReference type="Proteomes" id="UP000678679"/>
    </source>
</evidence>
<reference evidence="2 3" key="1">
    <citation type="submission" date="2021-05" db="EMBL/GenBank/DDBJ databases">
        <title>Comparative genomic studies on the polysaccharide-degrading batcterial strains of the Flammeovirga genus.</title>
        <authorList>
            <person name="Zewei F."/>
            <person name="Zheng Z."/>
            <person name="Yu L."/>
            <person name="Ruyue G."/>
            <person name="Yanhong M."/>
            <person name="Yuanyuan C."/>
            <person name="Jingyan G."/>
            <person name="Wenjun H."/>
        </authorList>
    </citation>
    <scope>NUCLEOTIDE SEQUENCE [LARGE SCALE GENOMIC DNA]</scope>
    <source>
        <strain evidence="2 3">NBRC:100898</strain>
    </source>
</reference>
<evidence type="ECO:0000313" key="2">
    <source>
        <dbReference type="EMBL" id="QWG00428.1"/>
    </source>
</evidence>
<proteinExistence type="predicted"/>
<dbReference type="Gene3D" id="3.30.1380.10">
    <property type="match status" value="1"/>
</dbReference>
<dbReference type="RefSeq" id="WP_169663170.1">
    <property type="nucleotide sequence ID" value="NZ_CP076132.1"/>
</dbReference>
<dbReference type="KEGG" id="fya:KMW28_12265"/>
<sequence length="220" mass="26208">MKNFFIKILILFCTHSLFGQDCTSEKLSKHWKLRVNLSTFVAQKEGVDIDPKFINYDFMNLPIGVPFNYLDYVQLDQYNYVNIGDDKLISPAFEAYKKMKIAANKNNAVINIKSSYRNKSTQTYMLNKHGAHQAETPGYSEHHLLTTIDIRYCGENTKLFLWMLNHAHEYGWIPSYYFRKGTQIRREAWHWRYVGIEAAQWFRCTWNTEYSNEIYRLNRI</sequence>
<dbReference type="SUPFAM" id="SSF55166">
    <property type="entry name" value="Hedgehog/DD-peptidase"/>
    <property type="match status" value="1"/>
</dbReference>
<dbReference type="GO" id="GO:0004180">
    <property type="term" value="F:carboxypeptidase activity"/>
    <property type="evidence" value="ECO:0007669"/>
    <property type="project" value="UniProtKB-KW"/>
</dbReference>
<protein>
    <submittedName>
        <fullName evidence="2">D-alanyl-D-alanine carboxypeptidase family protein</fullName>
    </submittedName>
</protein>
<dbReference type="PANTHER" id="PTHR34385">
    <property type="entry name" value="D-ALANYL-D-ALANINE CARBOXYPEPTIDASE"/>
    <property type="match status" value="1"/>
</dbReference>
<feature type="domain" description="D-alanyl-D-alanine carboxypeptidase-like core" evidence="1">
    <location>
        <begin position="88"/>
        <end position="195"/>
    </location>
</feature>
<dbReference type="InterPro" id="IPR003709">
    <property type="entry name" value="VanY-like_core_dom"/>
</dbReference>
<dbReference type="EMBL" id="CP076132">
    <property type="protein sequence ID" value="QWG00428.1"/>
    <property type="molecule type" value="Genomic_DNA"/>
</dbReference>
<keyword evidence="2" id="KW-0121">Carboxypeptidase</keyword>
<dbReference type="GO" id="GO:0006508">
    <property type="term" value="P:proteolysis"/>
    <property type="evidence" value="ECO:0007669"/>
    <property type="project" value="InterPro"/>
</dbReference>
<keyword evidence="2" id="KW-0378">Hydrolase</keyword>
<dbReference type="InterPro" id="IPR052179">
    <property type="entry name" value="DD-CPase-like"/>
</dbReference>
<dbReference type="Pfam" id="PF02557">
    <property type="entry name" value="VanY"/>
    <property type="match status" value="1"/>
</dbReference>
<dbReference type="Proteomes" id="UP000678679">
    <property type="component" value="Chromosome 1"/>
</dbReference>
<name>A0AAX1N3C9_9BACT</name>
<organism evidence="2 3">
    <name type="scientific">Flammeovirga yaeyamensis</name>
    <dbReference type="NCBI Taxonomy" id="367791"/>
    <lineage>
        <taxon>Bacteria</taxon>
        <taxon>Pseudomonadati</taxon>
        <taxon>Bacteroidota</taxon>
        <taxon>Cytophagia</taxon>
        <taxon>Cytophagales</taxon>
        <taxon>Flammeovirgaceae</taxon>
        <taxon>Flammeovirga</taxon>
    </lineage>
</organism>
<keyword evidence="2" id="KW-0645">Protease</keyword>
<evidence type="ECO:0000259" key="1">
    <source>
        <dbReference type="Pfam" id="PF02557"/>
    </source>
</evidence>
<dbReference type="PANTHER" id="PTHR34385:SF1">
    <property type="entry name" value="PEPTIDOGLYCAN L-ALANYL-D-GLUTAMATE ENDOPEPTIDASE CWLK"/>
    <property type="match status" value="1"/>
</dbReference>
<dbReference type="InterPro" id="IPR009045">
    <property type="entry name" value="Zn_M74/Hedgehog-like"/>
</dbReference>
<keyword evidence="3" id="KW-1185">Reference proteome</keyword>
<gene>
    <name evidence="2" type="ORF">KMW28_12265</name>
</gene>
<dbReference type="AlphaFoldDB" id="A0AAX1N3C9"/>
<accession>A0AAX1N3C9</accession>